<evidence type="ECO:0000256" key="1">
    <source>
        <dbReference type="SAM" id="MobiDB-lite"/>
    </source>
</evidence>
<evidence type="ECO:0000313" key="2">
    <source>
        <dbReference type="EMBL" id="MBP2471891.1"/>
    </source>
</evidence>
<sequence length="88" mass="9542">MTTTEAAPRGSHGKRRARTERPPGPSMLEELVRAQTARADAIASGLVARPAEPVGTNCERLRAHNRAMAEWYASGRVGPIPSWEPVQP</sequence>
<name>A0ABS5A6F1_9PSEU</name>
<protein>
    <submittedName>
        <fullName evidence="2">Uncharacterized protein</fullName>
    </submittedName>
</protein>
<feature type="region of interest" description="Disordered" evidence="1">
    <location>
        <begin position="1"/>
        <end position="27"/>
    </location>
</feature>
<gene>
    <name evidence="2" type="ORF">JOF53_000763</name>
</gene>
<evidence type="ECO:0000313" key="3">
    <source>
        <dbReference type="Proteomes" id="UP001519363"/>
    </source>
</evidence>
<accession>A0ABS5A6F1</accession>
<comment type="caution">
    <text evidence="2">The sequence shown here is derived from an EMBL/GenBank/DDBJ whole genome shotgun (WGS) entry which is preliminary data.</text>
</comment>
<organism evidence="2 3">
    <name type="scientific">Crossiella equi</name>
    <dbReference type="NCBI Taxonomy" id="130796"/>
    <lineage>
        <taxon>Bacteria</taxon>
        <taxon>Bacillati</taxon>
        <taxon>Actinomycetota</taxon>
        <taxon>Actinomycetes</taxon>
        <taxon>Pseudonocardiales</taxon>
        <taxon>Pseudonocardiaceae</taxon>
        <taxon>Crossiella</taxon>
    </lineage>
</organism>
<proteinExistence type="predicted"/>
<dbReference type="EMBL" id="JAGIOO010000001">
    <property type="protein sequence ID" value="MBP2471891.1"/>
    <property type="molecule type" value="Genomic_DNA"/>
</dbReference>
<reference evidence="2 3" key="1">
    <citation type="submission" date="2021-03" db="EMBL/GenBank/DDBJ databases">
        <title>Sequencing the genomes of 1000 actinobacteria strains.</title>
        <authorList>
            <person name="Klenk H.-P."/>
        </authorList>
    </citation>
    <scope>NUCLEOTIDE SEQUENCE [LARGE SCALE GENOMIC DNA]</scope>
    <source>
        <strain evidence="2 3">DSM 44580</strain>
    </source>
</reference>
<dbReference type="RefSeq" id="WP_143342853.1">
    <property type="nucleotide sequence ID" value="NZ_JAGIOO010000001.1"/>
</dbReference>
<dbReference type="Proteomes" id="UP001519363">
    <property type="component" value="Unassembled WGS sequence"/>
</dbReference>
<keyword evidence="3" id="KW-1185">Reference proteome</keyword>